<evidence type="ECO:0000313" key="2">
    <source>
        <dbReference type="EMBL" id="MEY8017511.1"/>
    </source>
</evidence>
<gene>
    <name evidence="2" type="ORF">AB8998_22295</name>
</gene>
<accession>A0ABV4C4Q0</accession>
<keyword evidence="3" id="KW-1185">Reference proteome</keyword>
<dbReference type="Proteomes" id="UP001564760">
    <property type="component" value="Unassembled WGS sequence"/>
</dbReference>
<name>A0ABV4C4Q0_9MYCO</name>
<protein>
    <submittedName>
        <fullName evidence="2">Uncharacterized protein</fullName>
    </submittedName>
</protein>
<evidence type="ECO:0000256" key="1">
    <source>
        <dbReference type="SAM" id="SignalP"/>
    </source>
</evidence>
<feature type="signal peptide" evidence="1">
    <location>
        <begin position="1"/>
        <end position="32"/>
    </location>
</feature>
<keyword evidence="1" id="KW-0732">Signal</keyword>
<dbReference type="EMBL" id="JBGEDP010000001">
    <property type="protein sequence ID" value="MEY8017511.1"/>
    <property type="molecule type" value="Genomic_DNA"/>
</dbReference>
<feature type="chain" id="PRO_5045729219" evidence="1">
    <location>
        <begin position="33"/>
        <end position="148"/>
    </location>
</feature>
<dbReference type="RefSeq" id="WP_369739782.1">
    <property type="nucleotide sequence ID" value="NZ_JBGEDP010000001.1"/>
</dbReference>
<comment type="caution">
    <text evidence="2">The sequence shown here is derived from an EMBL/GenBank/DDBJ whole genome shotgun (WGS) entry which is preliminary data.</text>
</comment>
<proteinExistence type="predicted"/>
<organism evidence="2 3">
    <name type="scientific">Mycobacterium servetii</name>
    <dbReference type="NCBI Taxonomy" id="3237418"/>
    <lineage>
        <taxon>Bacteria</taxon>
        <taxon>Bacillati</taxon>
        <taxon>Actinomycetota</taxon>
        <taxon>Actinomycetes</taxon>
        <taxon>Mycobacteriales</taxon>
        <taxon>Mycobacteriaceae</taxon>
        <taxon>Mycobacterium</taxon>
    </lineage>
</organism>
<reference evidence="2 3" key="1">
    <citation type="submission" date="2024-08" db="EMBL/GenBank/DDBJ databases">
        <title>Mycobacterium servetensis sp. nov., a novel rapid-growing mycobacterial species recovered from a human patient in Zaragoza, Spain.</title>
        <authorList>
            <person name="Tristancho-Baro A.I."/>
            <person name="Buenestado-Serrano S."/>
            <person name="Garcia De Viedma D."/>
            <person name="Milagro-Beamonte A."/>
            <person name="Burillo N."/>
            <person name="Sanz S."/>
            <person name="Lopez-Calleja A.I."/>
            <person name="Penas-Utrilla D."/>
            <person name="Guardingo M."/>
            <person name="Garcia M.J."/>
            <person name="Vinuelas-Bayon J."/>
        </authorList>
    </citation>
    <scope>NUCLEOTIDE SEQUENCE [LARGE SCALE GENOMIC DNA]</scope>
    <source>
        <strain evidence="3">HUMS_12744610</strain>
    </source>
</reference>
<sequence length="148" mass="15358">MNPYSTTTKRVLPALGLAAFAALCVSAAIAQADTASINTASVKFQPTTMNNVPSLRVTVTDTSGNGNPGTYGSCTFNATPTLGTMDVLQGIGTPMAPLNQTFELPQGGQQVLNFAPELPTGTLWNVTVSCTDPVQSQTATVYNAPMPF</sequence>
<evidence type="ECO:0000313" key="3">
    <source>
        <dbReference type="Proteomes" id="UP001564760"/>
    </source>
</evidence>